<dbReference type="FunCoup" id="A0A2K3DC94">
    <property type="interactions" value="402"/>
</dbReference>
<dbReference type="RefSeq" id="XP_042920652.1">
    <property type="nucleotide sequence ID" value="XM_043067255.1"/>
</dbReference>
<dbReference type="OrthoDB" id="16284at2759"/>
<dbReference type="AlphaFoldDB" id="A0A2K3DC94"/>
<dbReference type="GeneID" id="5724191"/>
<comment type="subcellular location">
    <subcellularLocation>
        <location evidence="1">Mitochondrion</location>
    </subcellularLocation>
</comment>
<dbReference type="InterPro" id="IPR042289">
    <property type="entry name" value="COA6"/>
</dbReference>
<dbReference type="InterPro" id="IPR036549">
    <property type="entry name" value="CX6/COA6-like_sf"/>
</dbReference>
<evidence type="ECO:0008006" key="6">
    <source>
        <dbReference type="Google" id="ProtNLM"/>
    </source>
</evidence>
<dbReference type="SUPFAM" id="SSF47694">
    <property type="entry name" value="Cytochrome c oxidase subunit h"/>
    <property type="match status" value="1"/>
</dbReference>
<keyword evidence="2" id="KW-0496">Mitochondrion</keyword>
<dbReference type="InterPro" id="IPR048280">
    <property type="entry name" value="COX6B-like"/>
</dbReference>
<sequence>MSGPTGGGSAYLDKNARKVCHTARDAFYACSREHGVDFAPGAPIPAKCLQLRKTFEQACPASWVKHFDDLQEASARRSKYLAATINRAADSAAGSLAGKSQKSG</sequence>
<evidence type="ECO:0000256" key="2">
    <source>
        <dbReference type="ARBA" id="ARBA00023128"/>
    </source>
</evidence>
<evidence type="ECO:0000256" key="1">
    <source>
        <dbReference type="ARBA" id="ARBA00004173"/>
    </source>
</evidence>
<dbReference type="GO" id="GO:0005739">
    <property type="term" value="C:mitochondrion"/>
    <property type="evidence" value="ECO:0000318"/>
    <property type="project" value="GO_Central"/>
</dbReference>
<keyword evidence="5" id="KW-1185">Reference proteome</keyword>
<dbReference type="Pfam" id="PF02297">
    <property type="entry name" value="COX6B"/>
    <property type="match status" value="1"/>
</dbReference>
<dbReference type="GO" id="GO:0008535">
    <property type="term" value="P:respiratory chain complex IV assembly"/>
    <property type="evidence" value="ECO:0000318"/>
    <property type="project" value="GO_Central"/>
</dbReference>
<evidence type="ECO:0000313" key="4">
    <source>
        <dbReference type="EMBL" id="PNW78148.1"/>
    </source>
</evidence>
<organism evidence="4 5">
    <name type="scientific">Chlamydomonas reinhardtii</name>
    <name type="common">Chlamydomonas smithii</name>
    <dbReference type="NCBI Taxonomy" id="3055"/>
    <lineage>
        <taxon>Eukaryota</taxon>
        <taxon>Viridiplantae</taxon>
        <taxon>Chlorophyta</taxon>
        <taxon>core chlorophytes</taxon>
        <taxon>Chlorophyceae</taxon>
        <taxon>CS clade</taxon>
        <taxon>Chlamydomonadales</taxon>
        <taxon>Chlamydomonadaceae</taxon>
        <taxon>Chlamydomonas</taxon>
    </lineage>
</organism>
<dbReference type="Proteomes" id="UP000006906">
    <property type="component" value="Chromosome 10"/>
</dbReference>
<evidence type="ECO:0000256" key="3">
    <source>
        <dbReference type="ARBA" id="ARBA00023157"/>
    </source>
</evidence>
<dbReference type="PANTHER" id="PTHR46690:SF1">
    <property type="entry name" value="CYTOCHROME C OXIDASE ASSEMBLY FACTOR 6 HOMOLOG"/>
    <property type="match status" value="1"/>
</dbReference>
<name>A0A2K3DC94_CHLRE</name>
<dbReference type="Gramene" id="PNW78148">
    <property type="protein sequence ID" value="PNW78148"/>
    <property type="gene ID" value="CHLRE_10g466000v5"/>
</dbReference>
<proteinExistence type="predicted"/>
<reference evidence="4 5" key="1">
    <citation type="journal article" date="2007" name="Science">
        <title>The Chlamydomonas genome reveals the evolution of key animal and plant functions.</title>
        <authorList>
            <person name="Merchant S.S."/>
            <person name="Prochnik S.E."/>
            <person name="Vallon O."/>
            <person name="Harris E.H."/>
            <person name="Karpowicz S.J."/>
            <person name="Witman G.B."/>
            <person name="Terry A."/>
            <person name="Salamov A."/>
            <person name="Fritz-Laylin L.K."/>
            <person name="Marechal-Drouard L."/>
            <person name="Marshall W.F."/>
            <person name="Qu L.H."/>
            <person name="Nelson D.R."/>
            <person name="Sanderfoot A.A."/>
            <person name="Spalding M.H."/>
            <person name="Kapitonov V.V."/>
            <person name="Ren Q."/>
            <person name="Ferris P."/>
            <person name="Lindquist E."/>
            <person name="Shapiro H."/>
            <person name="Lucas S.M."/>
            <person name="Grimwood J."/>
            <person name="Schmutz J."/>
            <person name="Cardol P."/>
            <person name="Cerutti H."/>
            <person name="Chanfreau G."/>
            <person name="Chen C.L."/>
            <person name="Cognat V."/>
            <person name="Croft M.T."/>
            <person name="Dent R."/>
            <person name="Dutcher S."/>
            <person name="Fernandez E."/>
            <person name="Fukuzawa H."/>
            <person name="Gonzalez-Ballester D."/>
            <person name="Gonzalez-Halphen D."/>
            <person name="Hallmann A."/>
            <person name="Hanikenne M."/>
            <person name="Hippler M."/>
            <person name="Inwood W."/>
            <person name="Jabbari K."/>
            <person name="Kalanon M."/>
            <person name="Kuras R."/>
            <person name="Lefebvre P.A."/>
            <person name="Lemaire S.D."/>
            <person name="Lobanov A.V."/>
            <person name="Lohr M."/>
            <person name="Manuell A."/>
            <person name="Meier I."/>
            <person name="Mets L."/>
            <person name="Mittag M."/>
            <person name="Mittelmeier T."/>
            <person name="Moroney J.V."/>
            <person name="Moseley J."/>
            <person name="Napoli C."/>
            <person name="Nedelcu A.M."/>
            <person name="Niyogi K."/>
            <person name="Novoselov S.V."/>
            <person name="Paulsen I.T."/>
            <person name="Pazour G."/>
            <person name="Purton S."/>
            <person name="Ral J.P."/>
            <person name="Riano-Pachon D.M."/>
            <person name="Riekhof W."/>
            <person name="Rymarquis L."/>
            <person name="Schroda M."/>
            <person name="Stern D."/>
            <person name="Umen J."/>
            <person name="Willows R."/>
            <person name="Wilson N."/>
            <person name="Zimmer S.L."/>
            <person name="Allmer J."/>
            <person name="Balk J."/>
            <person name="Bisova K."/>
            <person name="Chen C.J."/>
            <person name="Elias M."/>
            <person name="Gendler K."/>
            <person name="Hauser C."/>
            <person name="Lamb M.R."/>
            <person name="Ledford H."/>
            <person name="Long J.C."/>
            <person name="Minagawa J."/>
            <person name="Page M.D."/>
            <person name="Pan J."/>
            <person name="Pootakham W."/>
            <person name="Roje S."/>
            <person name="Rose A."/>
            <person name="Stahlberg E."/>
            <person name="Terauchi A.M."/>
            <person name="Yang P."/>
            <person name="Ball S."/>
            <person name="Bowler C."/>
            <person name="Dieckmann C.L."/>
            <person name="Gladyshev V.N."/>
            <person name="Green P."/>
            <person name="Jorgensen R."/>
            <person name="Mayfield S."/>
            <person name="Mueller-Roeber B."/>
            <person name="Rajamani S."/>
            <person name="Sayre R.T."/>
            <person name="Brokstein P."/>
            <person name="Dubchak I."/>
            <person name="Goodstein D."/>
            <person name="Hornick L."/>
            <person name="Huang Y.W."/>
            <person name="Jhaveri J."/>
            <person name="Luo Y."/>
            <person name="Martinez D."/>
            <person name="Ngau W.C."/>
            <person name="Otillar B."/>
            <person name="Poliakov A."/>
            <person name="Porter A."/>
            <person name="Szajkowski L."/>
            <person name="Werner G."/>
            <person name="Zhou K."/>
            <person name="Grigoriev I.V."/>
            <person name="Rokhsar D.S."/>
            <person name="Grossman A.R."/>
        </authorList>
    </citation>
    <scope>NUCLEOTIDE SEQUENCE [LARGE SCALE GENOMIC DNA]</scope>
    <source>
        <strain evidence="5">CC-503</strain>
    </source>
</reference>
<keyword evidence="3" id="KW-1015">Disulfide bond</keyword>
<evidence type="ECO:0000313" key="5">
    <source>
        <dbReference type="Proteomes" id="UP000006906"/>
    </source>
</evidence>
<accession>A0A2K3DC94</accession>
<dbReference type="Gene3D" id="1.10.10.140">
    <property type="entry name" value="Cytochrome c oxidase, subunit VIb"/>
    <property type="match status" value="1"/>
</dbReference>
<dbReference type="PROSITE" id="PS51808">
    <property type="entry name" value="CHCH"/>
    <property type="match status" value="1"/>
</dbReference>
<gene>
    <name evidence="4" type="ORF">CHLRE_10g466000v5</name>
</gene>
<dbReference type="PANTHER" id="PTHR46690">
    <property type="entry name" value="CYTOCHROME C OXIDASE ASSEMBLY FACTOR 6 HOMOLOG"/>
    <property type="match status" value="1"/>
</dbReference>
<protein>
    <recommendedName>
        <fullName evidence="6">Cytochrome c oxidase assembly factor 6</fullName>
    </recommendedName>
</protein>
<dbReference type="OMA" id="KTCHAAR"/>
<dbReference type="KEGG" id="cre:CHLRE_10g466000v5"/>
<dbReference type="EMBL" id="CM008971">
    <property type="protein sequence ID" value="PNW78148.1"/>
    <property type="molecule type" value="Genomic_DNA"/>
</dbReference>
<dbReference type="InParanoid" id="A0A2K3DC94"/>